<evidence type="ECO:0000256" key="1">
    <source>
        <dbReference type="ARBA" id="ARBA00001971"/>
    </source>
</evidence>
<proteinExistence type="inferred from homology"/>
<name>A0A0A1F8K9_9BURK</name>
<dbReference type="EMBL" id="CP009962">
    <property type="protein sequence ID" value="AIY40826.1"/>
    <property type="molecule type" value="Genomic_DNA"/>
</dbReference>
<evidence type="ECO:0000256" key="6">
    <source>
        <dbReference type="ARBA" id="ARBA00034496"/>
    </source>
</evidence>
<dbReference type="InterPro" id="IPR009050">
    <property type="entry name" value="Globin-like_sf"/>
</dbReference>
<dbReference type="InterPro" id="IPR001486">
    <property type="entry name" value="Hemoglobin_trunc"/>
</dbReference>
<comment type="similarity">
    <text evidence="6">Belongs to the truncated hemoglobin family. Group II subfamily.</text>
</comment>
<comment type="cofactor">
    <cofactor evidence="1">
        <name>heme</name>
        <dbReference type="ChEBI" id="CHEBI:30413"/>
    </cofactor>
</comment>
<evidence type="ECO:0000256" key="5">
    <source>
        <dbReference type="ARBA" id="ARBA00023004"/>
    </source>
</evidence>
<reference evidence="8" key="1">
    <citation type="journal article" date="2014" name="Soil Biol. Biochem.">
        <title>Structure and function of bacterial communities in ageing soils: Insights from the Mendocino ecological staircase.</title>
        <authorList>
            <person name="Uroz S."/>
            <person name="Tech J.J."/>
            <person name="Sawaya N.A."/>
            <person name="Frey-Klett P."/>
            <person name="Leveau J.H.J."/>
        </authorList>
    </citation>
    <scope>NUCLEOTIDE SEQUENCE [LARGE SCALE GENOMIC DNA]</scope>
    <source>
        <strain evidence="8">Cal35</strain>
    </source>
</reference>
<dbReference type="PROSITE" id="PS01213">
    <property type="entry name" value="GLOBIN_FAM_2"/>
    <property type="match status" value="1"/>
</dbReference>
<dbReference type="GO" id="GO:0005344">
    <property type="term" value="F:oxygen carrier activity"/>
    <property type="evidence" value="ECO:0007669"/>
    <property type="project" value="InterPro"/>
</dbReference>
<dbReference type="InterPro" id="IPR044203">
    <property type="entry name" value="GlbO/GLB3-like"/>
</dbReference>
<dbReference type="CDD" id="cd14773">
    <property type="entry name" value="TrHb2_PhHbO-like_O"/>
    <property type="match status" value="1"/>
</dbReference>
<dbReference type="InterPro" id="IPR019795">
    <property type="entry name" value="Globin_bac-like_CS"/>
</dbReference>
<dbReference type="GO" id="GO:0046872">
    <property type="term" value="F:metal ion binding"/>
    <property type="evidence" value="ECO:0007669"/>
    <property type="project" value="UniProtKB-KW"/>
</dbReference>
<keyword evidence="8" id="KW-1185">Reference proteome</keyword>
<evidence type="ECO:0000256" key="4">
    <source>
        <dbReference type="ARBA" id="ARBA00022723"/>
    </source>
</evidence>
<dbReference type="PANTHER" id="PTHR47366">
    <property type="entry name" value="TWO-ON-TWO HEMOGLOBIN-3"/>
    <property type="match status" value="1"/>
</dbReference>
<keyword evidence="5" id="KW-0408">Iron</keyword>
<dbReference type="STRING" id="279058.LT85_1668"/>
<dbReference type="SUPFAM" id="SSF46458">
    <property type="entry name" value="Globin-like"/>
    <property type="match status" value="1"/>
</dbReference>
<dbReference type="KEGG" id="care:LT85_1668"/>
<organism evidence="7 8">
    <name type="scientific">Collimonas arenae</name>
    <dbReference type="NCBI Taxonomy" id="279058"/>
    <lineage>
        <taxon>Bacteria</taxon>
        <taxon>Pseudomonadati</taxon>
        <taxon>Pseudomonadota</taxon>
        <taxon>Betaproteobacteria</taxon>
        <taxon>Burkholderiales</taxon>
        <taxon>Oxalobacteraceae</taxon>
        <taxon>Collimonas</taxon>
    </lineage>
</organism>
<evidence type="ECO:0000313" key="8">
    <source>
        <dbReference type="Proteomes" id="UP000030302"/>
    </source>
</evidence>
<dbReference type="Pfam" id="PF01152">
    <property type="entry name" value="Bac_globin"/>
    <property type="match status" value="1"/>
</dbReference>
<sequence>MTIEHTAPAHTPEEQSQASIYDLIGGADKLRELVDRFYDLMDLEPQFAVIRALHPTSLDGSRDKFYWFLSGWSGGPDLYIEQFGHPRLRARHLPYGIASPERDQWLRCMALAMQDVGMDEWLQERLLTSFFQTADWMRNKPDYTLDTPQ</sequence>
<dbReference type="InterPro" id="IPR012292">
    <property type="entry name" value="Globin/Proto"/>
</dbReference>
<dbReference type="Gene3D" id="1.10.490.10">
    <property type="entry name" value="Globins"/>
    <property type="match status" value="1"/>
</dbReference>
<evidence type="ECO:0000256" key="3">
    <source>
        <dbReference type="ARBA" id="ARBA00022617"/>
    </source>
</evidence>
<dbReference type="PANTHER" id="PTHR47366:SF1">
    <property type="entry name" value="TWO-ON-TWO HEMOGLOBIN-3"/>
    <property type="match status" value="1"/>
</dbReference>
<keyword evidence="3" id="KW-0349">Heme</keyword>
<dbReference type="AlphaFoldDB" id="A0A0A1F8K9"/>
<evidence type="ECO:0000313" key="7">
    <source>
        <dbReference type="EMBL" id="AIY40826.1"/>
    </source>
</evidence>
<accession>A0A0A1F8K9</accession>
<dbReference type="HOGENOM" id="CLU_103526_3_0_4"/>
<dbReference type="GO" id="GO:0020037">
    <property type="term" value="F:heme binding"/>
    <property type="evidence" value="ECO:0007669"/>
    <property type="project" value="InterPro"/>
</dbReference>
<dbReference type="OrthoDB" id="9790913at2"/>
<evidence type="ECO:0000256" key="2">
    <source>
        <dbReference type="ARBA" id="ARBA00022448"/>
    </source>
</evidence>
<dbReference type="Proteomes" id="UP000030302">
    <property type="component" value="Chromosome"/>
</dbReference>
<keyword evidence="4" id="KW-0479">Metal-binding</keyword>
<gene>
    <name evidence="7" type="ORF">LT85_1668</name>
</gene>
<dbReference type="GO" id="GO:0019825">
    <property type="term" value="F:oxygen binding"/>
    <property type="evidence" value="ECO:0007669"/>
    <property type="project" value="InterPro"/>
</dbReference>
<protein>
    <submittedName>
        <fullName evidence="7">Hemoglobin-like protein HbO</fullName>
    </submittedName>
</protein>
<keyword evidence="2" id="KW-0813">Transport</keyword>
<dbReference type="RefSeq" id="WP_038487359.1">
    <property type="nucleotide sequence ID" value="NZ_CP009962.1"/>
</dbReference>